<feature type="binding site" evidence="11">
    <location>
        <begin position="318"/>
        <end position="319"/>
    </location>
    <ligand>
        <name>FMN</name>
        <dbReference type="ChEBI" id="CHEBI:58210"/>
    </ligand>
</feature>
<dbReference type="InterPro" id="IPR013785">
    <property type="entry name" value="Aldolase_TIM"/>
</dbReference>
<dbReference type="Proteomes" id="UP000275461">
    <property type="component" value="Unassembled WGS sequence"/>
</dbReference>
<keyword evidence="6 11" id="KW-0288">FMN</keyword>
<dbReference type="PROSITE" id="PS00912">
    <property type="entry name" value="DHODEHASE_2"/>
    <property type="match status" value="1"/>
</dbReference>
<feature type="binding site" evidence="11">
    <location>
        <position position="172"/>
    </location>
    <ligand>
        <name>substrate</name>
    </ligand>
</feature>
<comment type="catalytic activity">
    <reaction evidence="10 11">
        <text>(S)-dihydroorotate + a quinone = orotate + a quinol</text>
        <dbReference type="Rhea" id="RHEA:30187"/>
        <dbReference type="ChEBI" id="CHEBI:24646"/>
        <dbReference type="ChEBI" id="CHEBI:30839"/>
        <dbReference type="ChEBI" id="CHEBI:30864"/>
        <dbReference type="ChEBI" id="CHEBI:132124"/>
        <dbReference type="EC" id="1.3.5.2"/>
    </reaction>
</comment>
<feature type="domain" description="Dihydroorotate dehydrogenase catalytic" evidence="12">
    <location>
        <begin position="48"/>
        <end position="337"/>
    </location>
</feature>
<protein>
    <recommendedName>
        <fullName evidence="11">Dihydroorotate dehydrogenase (quinone)</fullName>
        <ecNumber evidence="11">1.3.5.2</ecNumber>
    </recommendedName>
    <alternativeName>
        <fullName evidence="11">DHOdehase</fullName>
        <shortName evidence="11">DHOD</shortName>
        <shortName evidence="11">DHODase</shortName>
    </alternativeName>
    <alternativeName>
        <fullName evidence="11">Dihydroorotate oxidase</fullName>
    </alternativeName>
</protein>
<feature type="binding site" evidence="11">
    <location>
        <position position="297"/>
    </location>
    <ligand>
        <name>FMN</name>
        <dbReference type="ChEBI" id="CHEBI:58210"/>
    </ligand>
</feature>
<evidence type="ECO:0000259" key="12">
    <source>
        <dbReference type="Pfam" id="PF01180"/>
    </source>
</evidence>
<dbReference type="SUPFAM" id="SSF51395">
    <property type="entry name" value="FMN-linked oxidoreductases"/>
    <property type="match status" value="1"/>
</dbReference>
<evidence type="ECO:0000256" key="4">
    <source>
        <dbReference type="ARBA" id="ARBA00005359"/>
    </source>
</evidence>
<dbReference type="InterPro" id="IPR050074">
    <property type="entry name" value="DHO_dehydrogenase"/>
</dbReference>
<dbReference type="GO" id="GO:0044205">
    <property type="term" value="P:'de novo' UMP biosynthetic process"/>
    <property type="evidence" value="ECO:0007669"/>
    <property type="project" value="UniProtKB-UniRule"/>
</dbReference>
<dbReference type="NCBIfam" id="TIGR01036">
    <property type="entry name" value="pyrD_sub2"/>
    <property type="match status" value="1"/>
</dbReference>
<comment type="subcellular location">
    <subcellularLocation>
        <location evidence="11">Cell membrane</location>
        <topology evidence="11">Peripheral membrane protein</topology>
    </subcellularLocation>
    <subcellularLocation>
        <location evidence="2">Membrane</location>
    </subcellularLocation>
</comment>
<dbReference type="OrthoDB" id="9802377at2"/>
<dbReference type="InterPro" id="IPR005719">
    <property type="entry name" value="Dihydroorotate_DH_2"/>
</dbReference>
<evidence type="ECO:0000256" key="11">
    <source>
        <dbReference type="HAMAP-Rule" id="MF_00225"/>
    </source>
</evidence>
<feature type="binding site" evidence="11">
    <location>
        <position position="172"/>
    </location>
    <ligand>
        <name>FMN</name>
        <dbReference type="ChEBI" id="CHEBI:58210"/>
    </ligand>
</feature>
<proteinExistence type="inferred from homology"/>
<evidence type="ECO:0000256" key="3">
    <source>
        <dbReference type="ARBA" id="ARBA00005161"/>
    </source>
</evidence>
<dbReference type="PANTHER" id="PTHR48109:SF4">
    <property type="entry name" value="DIHYDROOROTATE DEHYDROGENASE (QUINONE), MITOCHONDRIAL"/>
    <property type="match status" value="1"/>
</dbReference>
<dbReference type="PANTHER" id="PTHR48109">
    <property type="entry name" value="DIHYDROOROTATE DEHYDROGENASE (QUINONE), MITOCHONDRIAL-RELATED"/>
    <property type="match status" value="1"/>
</dbReference>
<comment type="cofactor">
    <cofactor evidence="11">
        <name>FMN</name>
        <dbReference type="ChEBI" id="CHEBI:58210"/>
    </cofactor>
    <text evidence="11">Binds 1 FMN per subunit.</text>
</comment>
<feature type="binding site" evidence="11">
    <location>
        <position position="86"/>
    </location>
    <ligand>
        <name>FMN</name>
        <dbReference type="ChEBI" id="CHEBI:58210"/>
    </ligand>
</feature>
<dbReference type="NCBIfam" id="NF003645">
    <property type="entry name" value="PRK05286.1-2"/>
    <property type="match status" value="1"/>
</dbReference>
<dbReference type="GO" id="GO:0005737">
    <property type="term" value="C:cytoplasm"/>
    <property type="evidence" value="ECO:0007669"/>
    <property type="project" value="InterPro"/>
</dbReference>
<comment type="pathway">
    <text evidence="3 11">Pyrimidine metabolism; UMP biosynthesis via de novo pathway; orotate from (S)-dihydroorotate (quinone route): step 1/1.</text>
</comment>
<feature type="binding site" evidence="11">
    <location>
        <position position="217"/>
    </location>
    <ligand>
        <name>FMN</name>
        <dbReference type="ChEBI" id="CHEBI:58210"/>
    </ligand>
</feature>
<evidence type="ECO:0000256" key="1">
    <source>
        <dbReference type="ARBA" id="ARBA00003125"/>
    </source>
</evidence>
<dbReference type="AlphaFoldDB" id="A0A498C407"/>
<gene>
    <name evidence="11" type="primary">pyrD</name>
    <name evidence="13" type="ORF">DFR31_0311</name>
</gene>
<keyword evidence="14" id="KW-1185">Reference proteome</keyword>
<dbReference type="Gene3D" id="3.20.20.70">
    <property type="entry name" value="Aldolase class I"/>
    <property type="match status" value="1"/>
</dbReference>
<sequence>MYSLLRPLLMRMDAERSHEFALAWMNRVDRAGLGRLLRGHHLPDNPRRVMGLTFPNPVGLAAGLDKNAEYLEALGRVGFGFIEVGTVTPRPQPGNPEPRLFRLPEHRAIINRMGFNNQGVDAMVQRLRTTRYQGVLGVNIGKNKDTPTERAADDYLECLQKVYPYADYVTVNVSSPNTPGLRELQGGELLETLLGRLVHLRDVLAGEYRRYVPLVVKIAPDMDETQRAWFCEQVLAHGIDGVAATNTTLSRDGVGSHPLAAETGGLSGEPLRDRAQAVLEDLSARLGGRVPLIGIGGIMNGADARDRMEAGADLLQVYSGFIYKGPKLLEDVLSALRNGT</sequence>
<feature type="binding site" evidence="11">
    <location>
        <begin position="62"/>
        <end position="66"/>
    </location>
    <ligand>
        <name>FMN</name>
        <dbReference type="ChEBI" id="CHEBI:58210"/>
    </ligand>
</feature>
<evidence type="ECO:0000256" key="8">
    <source>
        <dbReference type="ARBA" id="ARBA00023002"/>
    </source>
</evidence>
<reference evidence="13 14" key="1">
    <citation type="submission" date="2018-10" db="EMBL/GenBank/DDBJ databases">
        <title>Genomic Encyclopedia of Type Strains, Phase IV (KMG-IV): sequencing the most valuable type-strain genomes for metagenomic binning, comparative biology and taxonomic classification.</title>
        <authorList>
            <person name="Goeker M."/>
        </authorList>
    </citation>
    <scope>NUCLEOTIDE SEQUENCE [LARGE SCALE GENOMIC DNA]</scope>
    <source>
        <strain evidence="13 14">DSM 12769</strain>
    </source>
</reference>
<keyword evidence="9 11" id="KW-0472">Membrane</keyword>
<dbReference type="HAMAP" id="MF_00225">
    <property type="entry name" value="DHO_dh_type2"/>
    <property type="match status" value="1"/>
</dbReference>
<feature type="binding site" evidence="11">
    <location>
        <position position="66"/>
    </location>
    <ligand>
        <name>substrate</name>
    </ligand>
</feature>
<keyword evidence="11" id="KW-1003">Cell membrane</keyword>
<dbReference type="InterPro" id="IPR012135">
    <property type="entry name" value="Dihydroorotate_DH_1_2"/>
</dbReference>
<name>A0A498C407_9GAMM</name>
<dbReference type="NCBIfam" id="NF003646">
    <property type="entry name" value="PRK05286.1-4"/>
    <property type="match status" value="1"/>
</dbReference>
<dbReference type="NCBIfam" id="NF003644">
    <property type="entry name" value="PRK05286.1-1"/>
    <property type="match status" value="1"/>
</dbReference>
<feature type="binding site" evidence="11">
    <location>
        <position position="177"/>
    </location>
    <ligand>
        <name>substrate</name>
    </ligand>
</feature>
<dbReference type="GO" id="GO:0005886">
    <property type="term" value="C:plasma membrane"/>
    <property type="evidence" value="ECO:0007669"/>
    <property type="project" value="UniProtKB-SubCell"/>
</dbReference>
<evidence type="ECO:0000256" key="6">
    <source>
        <dbReference type="ARBA" id="ARBA00022643"/>
    </source>
</evidence>
<dbReference type="EC" id="1.3.5.2" evidence="11"/>
<evidence type="ECO:0000313" key="14">
    <source>
        <dbReference type="Proteomes" id="UP000275461"/>
    </source>
</evidence>
<dbReference type="GO" id="GO:0106430">
    <property type="term" value="F:dihydroorotate dehydrogenase (quinone) activity"/>
    <property type="evidence" value="ECO:0007669"/>
    <property type="project" value="UniProtKB-EC"/>
</dbReference>
<comment type="caution">
    <text evidence="13">The sequence shown here is derived from an EMBL/GenBank/DDBJ whole genome shotgun (WGS) entry which is preliminary data.</text>
</comment>
<keyword evidence="7 11" id="KW-0665">Pyrimidine biosynthesis</keyword>
<keyword evidence="5 11" id="KW-0285">Flavoprotein</keyword>
<feature type="binding site" evidence="11">
    <location>
        <begin position="246"/>
        <end position="247"/>
    </location>
    <ligand>
        <name>substrate</name>
    </ligand>
</feature>
<dbReference type="RefSeq" id="WP_121440906.1">
    <property type="nucleotide sequence ID" value="NZ_RCDA01000001.1"/>
</dbReference>
<dbReference type="CDD" id="cd04738">
    <property type="entry name" value="DHOD_2_like"/>
    <property type="match status" value="1"/>
</dbReference>
<dbReference type="InterPro" id="IPR005720">
    <property type="entry name" value="Dihydroorotate_DH_cat"/>
</dbReference>
<evidence type="ECO:0000313" key="13">
    <source>
        <dbReference type="EMBL" id="RLK50415.1"/>
    </source>
</evidence>
<evidence type="ECO:0000256" key="2">
    <source>
        <dbReference type="ARBA" id="ARBA00004370"/>
    </source>
</evidence>
<dbReference type="UniPathway" id="UPA00070">
    <property type="reaction ID" value="UER00946"/>
</dbReference>
<feature type="binding site" evidence="11">
    <location>
        <begin position="111"/>
        <end position="115"/>
    </location>
    <ligand>
        <name>substrate</name>
    </ligand>
</feature>
<dbReference type="EMBL" id="RCDA01000001">
    <property type="protein sequence ID" value="RLK50415.1"/>
    <property type="molecule type" value="Genomic_DNA"/>
</dbReference>
<evidence type="ECO:0000256" key="9">
    <source>
        <dbReference type="ARBA" id="ARBA00023136"/>
    </source>
</evidence>
<comment type="subunit">
    <text evidence="11">Monomer.</text>
</comment>
<evidence type="ECO:0000256" key="5">
    <source>
        <dbReference type="ARBA" id="ARBA00022630"/>
    </source>
</evidence>
<dbReference type="NCBIfam" id="NF003652">
    <property type="entry name" value="PRK05286.2-5"/>
    <property type="match status" value="1"/>
</dbReference>
<organism evidence="13 14">
    <name type="scientific">Alkalispirillum mobile</name>
    <dbReference type="NCBI Taxonomy" id="85925"/>
    <lineage>
        <taxon>Bacteria</taxon>
        <taxon>Pseudomonadati</taxon>
        <taxon>Pseudomonadota</taxon>
        <taxon>Gammaproteobacteria</taxon>
        <taxon>Chromatiales</taxon>
        <taxon>Ectothiorhodospiraceae</taxon>
        <taxon>Alkalispirillum</taxon>
    </lineage>
</organism>
<feature type="binding site" evidence="11">
    <location>
        <position position="139"/>
    </location>
    <ligand>
        <name>FMN</name>
        <dbReference type="ChEBI" id="CHEBI:58210"/>
    </ligand>
</feature>
<dbReference type="Pfam" id="PF01180">
    <property type="entry name" value="DHO_dh"/>
    <property type="match status" value="1"/>
</dbReference>
<comment type="function">
    <text evidence="1 11">Catalyzes the conversion of dihydroorotate to orotate with quinone as electron acceptor.</text>
</comment>
<feature type="binding site" evidence="11">
    <location>
        <position position="245"/>
    </location>
    <ligand>
        <name>FMN</name>
        <dbReference type="ChEBI" id="CHEBI:58210"/>
    </ligand>
</feature>
<evidence type="ECO:0000256" key="7">
    <source>
        <dbReference type="ARBA" id="ARBA00022975"/>
    </source>
</evidence>
<dbReference type="PIRSF" id="PIRSF000164">
    <property type="entry name" value="DHO_oxidase"/>
    <property type="match status" value="1"/>
</dbReference>
<feature type="active site" description="Nucleophile" evidence="11">
    <location>
        <position position="175"/>
    </location>
</feature>
<accession>A0A498C407</accession>
<dbReference type="PROSITE" id="PS00911">
    <property type="entry name" value="DHODEHASE_1"/>
    <property type="match status" value="1"/>
</dbReference>
<evidence type="ECO:0000256" key="10">
    <source>
        <dbReference type="ARBA" id="ARBA00048639"/>
    </source>
</evidence>
<keyword evidence="8 11" id="KW-0560">Oxidoreductase</keyword>
<dbReference type="InterPro" id="IPR001295">
    <property type="entry name" value="Dihydroorotate_DH_CS"/>
</dbReference>
<feature type="binding site" evidence="11">
    <location>
        <position position="268"/>
    </location>
    <ligand>
        <name>FMN</name>
        <dbReference type="ChEBI" id="CHEBI:58210"/>
    </ligand>
</feature>
<comment type="similarity">
    <text evidence="4 11">Belongs to the dihydroorotate dehydrogenase family. Type 2 subfamily.</text>
</comment>
<dbReference type="GO" id="GO:0006207">
    <property type="term" value="P:'de novo' pyrimidine nucleobase biosynthetic process"/>
    <property type="evidence" value="ECO:0007669"/>
    <property type="project" value="UniProtKB-UniRule"/>
</dbReference>